<evidence type="ECO:0000256" key="5">
    <source>
        <dbReference type="ARBA" id="ARBA00023136"/>
    </source>
</evidence>
<keyword evidence="4 8" id="KW-0297">G-protein coupled receptor</keyword>
<evidence type="ECO:0000313" key="12">
    <source>
        <dbReference type="RefSeq" id="XP_006814550.1"/>
    </source>
</evidence>
<comment type="subcellular location">
    <subcellularLocation>
        <location evidence="1">Membrane</location>
        <topology evidence="1">Multi-pass membrane protein</topology>
    </subcellularLocation>
</comment>
<feature type="transmembrane region" description="Helical" evidence="9">
    <location>
        <begin position="168"/>
        <end position="187"/>
    </location>
</feature>
<feature type="transmembrane region" description="Helical" evidence="9">
    <location>
        <begin position="247"/>
        <end position="269"/>
    </location>
</feature>
<feature type="transmembrane region" description="Helical" evidence="9">
    <location>
        <begin position="199"/>
        <end position="218"/>
    </location>
</feature>
<keyword evidence="6 8" id="KW-0675">Receptor</keyword>
<dbReference type="RefSeq" id="XP_006814550.1">
    <property type="nucleotide sequence ID" value="XM_006814487.1"/>
</dbReference>
<evidence type="ECO:0000256" key="1">
    <source>
        <dbReference type="ARBA" id="ARBA00004141"/>
    </source>
</evidence>
<feature type="transmembrane region" description="Helical" evidence="9">
    <location>
        <begin position="341"/>
        <end position="362"/>
    </location>
</feature>
<dbReference type="PANTHER" id="PTHR45695">
    <property type="entry name" value="LEUCOKININ RECEPTOR-RELATED"/>
    <property type="match status" value="1"/>
</dbReference>
<proteinExistence type="inferred from homology"/>
<feature type="domain" description="G-protein coupled receptors family 1 profile" evidence="10">
    <location>
        <begin position="81"/>
        <end position="363"/>
    </location>
</feature>
<keyword evidence="3 9" id="KW-1133">Transmembrane helix</keyword>
<dbReference type="InterPro" id="IPR017452">
    <property type="entry name" value="GPCR_Rhodpsn_7TM"/>
</dbReference>
<evidence type="ECO:0000259" key="10">
    <source>
        <dbReference type="PROSITE" id="PS50262"/>
    </source>
</evidence>
<dbReference type="GeneID" id="100369021"/>
<feature type="transmembrane region" description="Helical" evidence="9">
    <location>
        <begin position="65"/>
        <end position="91"/>
    </location>
</feature>
<keyword evidence="2 8" id="KW-0812">Transmembrane</keyword>
<keyword evidence="7 8" id="KW-0807">Transducer</keyword>
<evidence type="ECO:0000256" key="6">
    <source>
        <dbReference type="ARBA" id="ARBA00023170"/>
    </source>
</evidence>
<evidence type="ECO:0000256" key="7">
    <source>
        <dbReference type="ARBA" id="ARBA00023224"/>
    </source>
</evidence>
<reference evidence="12" key="1">
    <citation type="submission" date="2025-08" db="UniProtKB">
        <authorList>
            <consortium name="RefSeq"/>
        </authorList>
    </citation>
    <scope>IDENTIFICATION</scope>
    <source>
        <tissue evidence="12">Testes</tissue>
    </source>
</reference>
<dbReference type="SUPFAM" id="SSF81321">
    <property type="entry name" value="Family A G protein-coupled receptor-like"/>
    <property type="match status" value="1"/>
</dbReference>
<evidence type="ECO:0000256" key="8">
    <source>
        <dbReference type="RuleBase" id="RU000688"/>
    </source>
</evidence>
<dbReference type="Pfam" id="PF00001">
    <property type="entry name" value="7tm_1"/>
    <property type="match status" value="2"/>
</dbReference>
<dbReference type="PANTHER" id="PTHR45695:SF9">
    <property type="entry name" value="LEUCOKININ RECEPTOR"/>
    <property type="match status" value="1"/>
</dbReference>
<feature type="transmembrane region" description="Helical" evidence="9">
    <location>
        <begin position="103"/>
        <end position="126"/>
    </location>
</feature>
<protein>
    <submittedName>
        <fullName evidence="12">Probable G-protein coupled receptor 83-like</fullName>
    </submittedName>
</protein>
<name>A0ABM0M3F9_SACKO</name>
<comment type="similarity">
    <text evidence="8">Belongs to the G-protein coupled receptor 1 family.</text>
</comment>
<evidence type="ECO:0000256" key="4">
    <source>
        <dbReference type="ARBA" id="ARBA00023040"/>
    </source>
</evidence>
<keyword evidence="5 9" id="KW-0472">Membrane</keyword>
<organism evidence="11 12">
    <name type="scientific">Saccoglossus kowalevskii</name>
    <name type="common">Acorn worm</name>
    <dbReference type="NCBI Taxonomy" id="10224"/>
    <lineage>
        <taxon>Eukaryota</taxon>
        <taxon>Metazoa</taxon>
        <taxon>Hemichordata</taxon>
        <taxon>Enteropneusta</taxon>
        <taxon>Harrimaniidae</taxon>
        <taxon>Saccoglossus</taxon>
    </lineage>
</organism>
<dbReference type="PROSITE" id="PS00237">
    <property type="entry name" value="G_PROTEIN_RECEP_F1_1"/>
    <property type="match status" value="1"/>
</dbReference>
<dbReference type="InterPro" id="IPR000276">
    <property type="entry name" value="GPCR_Rhodpsn"/>
</dbReference>
<dbReference type="Proteomes" id="UP000694865">
    <property type="component" value="Unplaced"/>
</dbReference>
<evidence type="ECO:0000256" key="2">
    <source>
        <dbReference type="ARBA" id="ARBA00022692"/>
    </source>
</evidence>
<gene>
    <name evidence="12" type="primary">LOC100369021</name>
</gene>
<dbReference type="PROSITE" id="PS50262">
    <property type="entry name" value="G_PROTEIN_RECEP_F1_2"/>
    <property type="match status" value="1"/>
</dbReference>
<dbReference type="Gene3D" id="1.20.1070.10">
    <property type="entry name" value="Rhodopsin 7-helix transmembrane proteins"/>
    <property type="match status" value="1"/>
</dbReference>
<evidence type="ECO:0000256" key="9">
    <source>
        <dbReference type="SAM" id="Phobius"/>
    </source>
</evidence>
<accession>A0ABM0M3F9</accession>
<dbReference type="PRINTS" id="PR00237">
    <property type="entry name" value="GPCRRHODOPSN"/>
</dbReference>
<keyword evidence="11" id="KW-1185">Reference proteome</keyword>
<sequence>MDQHDIVVDESDYYDCICFQRNCPDIVWNSTYMYLYEYSANSSYYEDNFNELFCPNTDLSKTEKAILMIIYVLTIVLTLIGNIIVICVLTFGNRVKSELNKYLINLAVADISMALFCMPFTFMSAVMHEWVFGDVMCPVVFFIQQLTNQCPCILHYDDLKSATREVEVSASVSIFTLTAIGADRYIVVMRPLRLRVSKSRSSVVLVMIWTISMSLAMVELATVRTKASNNGTLIQCDEWWEHPRDPIIYEIFVFTVAYVIPSCILWYSYQRVAYILWQRSLPGNPQQARDLVHLQKKIKVIRMLIIVVLAFGLCWLPINIFNIVTSIKREYLTSSYYRRNVLRVFFCVHWFAMANSFLNPLIYTCLHEGFRAALEVTLKYDMKFVMENLNAKVGNDKTEHERSMEKEGCGTMNENVDVKVKQEADIRSDHHLVIAVLKVKLRKPGNKKTGRQQFDVG</sequence>
<feature type="transmembrane region" description="Helical" evidence="9">
    <location>
        <begin position="300"/>
        <end position="321"/>
    </location>
</feature>
<evidence type="ECO:0000313" key="11">
    <source>
        <dbReference type="Proteomes" id="UP000694865"/>
    </source>
</evidence>
<evidence type="ECO:0000256" key="3">
    <source>
        <dbReference type="ARBA" id="ARBA00022989"/>
    </source>
</evidence>